<dbReference type="GO" id="GO:0042276">
    <property type="term" value="P:error-prone translesion synthesis"/>
    <property type="evidence" value="ECO:0007669"/>
    <property type="project" value="TreeGrafter"/>
</dbReference>
<proteinExistence type="predicted"/>
<dbReference type="AlphaFoldDB" id="A0A388JWZ9"/>
<evidence type="ECO:0000313" key="4">
    <source>
        <dbReference type="Proteomes" id="UP000265515"/>
    </source>
</evidence>
<dbReference type="GO" id="GO:0003887">
    <property type="term" value="F:DNA-directed DNA polymerase activity"/>
    <property type="evidence" value="ECO:0007669"/>
    <property type="project" value="TreeGrafter"/>
</dbReference>
<dbReference type="GO" id="GO:0005634">
    <property type="term" value="C:nucleus"/>
    <property type="evidence" value="ECO:0007669"/>
    <property type="project" value="TreeGrafter"/>
</dbReference>
<dbReference type="InterPro" id="IPR036420">
    <property type="entry name" value="BRCT_dom_sf"/>
</dbReference>
<dbReference type="Gene3D" id="6.10.250.1490">
    <property type="match status" value="1"/>
</dbReference>
<feature type="region of interest" description="Disordered" evidence="1">
    <location>
        <begin position="448"/>
        <end position="532"/>
    </location>
</feature>
<gene>
    <name evidence="3" type="ORF">CBR_g29914</name>
</gene>
<sequence>MRDERSWDWFRSELSWQIGSGDGVVMEWKQRGAKRGAEVVRSELVDHEMGWDQIKSGADWRSEKNPPPVVRPEWVTDSIAAGKLLPYGSYQLQRLLFAHPGQRTLTESIIPRTPLGSGWPRVEEVGHSEQPQAVGSSWEACPSSTADTGLTGAAASDGRPPSSSVIMTGMQNDPLCHSVAAACSIPDEVQAKQDAARMVDLSVLEGHLLAMKPPQLQTGLQNGRLSVDGPLTSISSVQDKLSVPSSVHDGPRQLTAACGSSPDDSAIRSLFPNGSTTTAVRGQPGTMATHSSLQMSHGEKLEKVVGEIWPTPSCPQRSAEQSLNGWNRYKDGERVTVCDDARHFPRQGTADMCRLVEQSVPLGSSDSSSRGLLIEKPAEMLDGWHGGAVSVPSGMSEAEQPLGCAAANGKGPLLKEAEQGLFDSRTVLMGAGENSCAIGHVDGRTMFGEDVQRNDKGAVRAGEERGNGGGSDDLIGNQEEETKGAIGSTGGTGTAAGQRGPPLVPPEPSVQRSSGKIPDPKTSHSTQSDPNFIQNYYKNSRLHFIGTWRNRYREPTEREENGEEKPANQKAGVERGPEPMAPARAGQISGHIDGRVIIHVDMAKREKRTSNESL</sequence>
<dbReference type="SUPFAM" id="SSF52113">
    <property type="entry name" value="BRCT domain"/>
    <property type="match status" value="1"/>
</dbReference>
<dbReference type="InterPro" id="IPR001357">
    <property type="entry name" value="BRCT_dom"/>
</dbReference>
<feature type="region of interest" description="Disordered" evidence="1">
    <location>
        <begin position="128"/>
        <end position="162"/>
    </location>
</feature>
<feature type="region of interest" description="Disordered" evidence="1">
    <location>
        <begin position="554"/>
        <end position="592"/>
    </location>
</feature>
<feature type="compositionally biased region" description="Basic and acidic residues" evidence="1">
    <location>
        <begin position="554"/>
        <end position="577"/>
    </location>
</feature>
<feature type="region of interest" description="Disordered" evidence="1">
    <location>
        <begin position="274"/>
        <end position="296"/>
    </location>
</feature>
<organism evidence="3 4">
    <name type="scientific">Chara braunii</name>
    <name type="common">Braun's stonewort</name>
    <dbReference type="NCBI Taxonomy" id="69332"/>
    <lineage>
        <taxon>Eukaryota</taxon>
        <taxon>Viridiplantae</taxon>
        <taxon>Streptophyta</taxon>
        <taxon>Charophyceae</taxon>
        <taxon>Charales</taxon>
        <taxon>Characeae</taxon>
        <taxon>Chara</taxon>
    </lineage>
</organism>
<dbReference type="GO" id="GO:0017125">
    <property type="term" value="F:deoxycytidyl transferase activity"/>
    <property type="evidence" value="ECO:0007669"/>
    <property type="project" value="TreeGrafter"/>
</dbReference>
<dbReference type="Gramene" id="GBG62305">
    <property type="protein sequence ID" value="GBG62305"/>
    <property type="gene ID" value="CBR_g29914"/>
</dbReference>
<evidence type="ECO:0000313" key="3">
    <source>
        <dbReference type="EMBL" id="GBG62305.1"/>
    </source>
</evidence>
<feature type="compositionally biased region" description="Polar residues" evidence="1">
    <location>
        <begin position="523"/>
        <end position="532"/>
    </location>
</feature>
<feature type="domain" description="BRCT" evidence="2">
    <location>
        <begin position="68"/>
        <end position="92"/>
    </location>
</feature>
<evidence type="ECO:0000256" key="1">
    <source>
        <dbReference type="SAM" id="MobiDB-lite"/>
    </source>
</evidence>
<dbReference type="Proteomes" id="UP000265515">
    <property type="component" value="Unassembled WGS sequence"/>
</dbReference>
<name>A0A388JWZ9_CHABU</name>
<evidence type="ECO:0000259" key="2">
    <source>
        <dbReference type="PROSITE" id="PS50172"/>
    </source>
</evidence>
<dbReference type="PANTHER" id="PTHR45990">
    <property type="entry name" value="DNA REPAIR PROTEIN REV1"/>
    <property type="match status" value="1"/>
</dbReference>
<dbReference type="STRING" id="69332.A0A388JWZ9"/>
<feature type="compositionally biased region" description="Polar residues" evidence="1">
    <location>
        <begin position="274"/>
        <end position="295"/>
    </location>
</feature>
<keyword evidence="4" id="KW-1185">Reference proteome</keyword>
<protein>
    <recommendedName>
        <fullName evidence="2">BRCT domain-containing protein</fullName>
    </recommendedName>
</protein>
<feature type="compositionally biased region" description="Basic and acidic residues" evidence="1">
    <location>
        <begin position="450"/>
        <end position="466"/>
    </location>
</feature>
<dbReference type="PANTHER" id="PTHR45990:SF1">
    <property type="entry name" value="DNA REPAIR PROTEIN REV1"/>
    <property type="match status" value="1"/>
</dbReference>
<dbReference type="OrthoDB" id="427711at2759"/>
<accession>A0A388JWZ9</accession>
<dbReference type="EMBL" id="BFEA01000027">
    <property type="protein sequence ID" value="GBG62305.1"/>
    <property type="molecule type" value="Genomic_DNA"/>
</dbReference>
<dbReference type="GO" id="GO:0070987">
    <property type="term" value="P:error-free translesion synthesis"/>
    <property type="evidence" value="ECO:0007669"/>
    <property type="project" value="TreeGrafter"/>
</dbReference>
<comment type="caution">
    <text evidence="3">The sequence shown here is derived from an EMBL/GenBank/DDBJ whole genome shotgun (WGS) entry which is preliminary data.</text>
</comment>
<dbReference type="PROSITE" id="PS50172">
    <property type="entry name" value="BRCT"/>
    <property type="match status" value="1"/>
</dbReference>
<reference evidence="3 4" key="1">
    <citation type="journal article" date="2018" name="Cell">
        <title>The Chara Genome: Secondary Complexity and Implications for Plant Terrestrialization.</title>
        <authorList>
            <person name="Nishiyama T."/>
            <person name="Sakayama H."/>
            <person name="Vries J.D."/>
            <person name="Buschmann H."/>
            <person name="Saint-Marcoux D."/>
            <person name="Ullrich K.K."/>
            <person name="Haas F.B."/>
            <person name="Vanderstraeten L."/>
            <person name="Becker D."/>
            <person name="Lang D."/>
            <person name="Vosolsobe S."/>
            <person name="Rombauts S."/>
            <person name="Wilhelmsson P.K.I."/>
            <person name="Janitza P."/>
            <person name="Kern R."/>
            <person name="Heyl A."/>
            <person name="Rumpler F."/>
            <person name="Villalobos L.I.A.C."/>
            <person name="Clay J.M."/>
            <person name="Skokan R."/>
            <person name="Toyoda A."/>
            <person name="Suzuki Y."/>
            <person name="Kagoshima H."/>
            <person name="Schijlen E."/>
            <person name="Tajeshwar N."/>
            <person name="Catarino B."/>
            <person name="Hetherington A.J."/>
            <person name="Saltykova A."/>
            <person name="Bonnot C."/>
            <person name="Breuninger H."/>
            <person name="Symeonidi A."/>
            <person name="Radhakrishnan G.V."/>
            <person name="Van Nieuwerburgh F."/>
            <person name="Deforce D."/>
            <person name="Chang C."/>
            <person name="Karol K.G."/>
            <person name="Hedrich R."/>
            <person name="Ulvskov P."/>
            <person name="Glockner G."/>
            <person name="Delwiche C.F."/>
            <person name="Petrasek J."/>
            <person name="Van de Peer Y."/>
            <person name="Friml J."/>
            <person name="Beilby M."/>
            <person name="Dolan L."/>
            <person name="Kohara Y."/>
            <person name="Sugano S."/>
            <person name="Fujiyama A."/>
            <person name="Delaux P.-M."/>
            <person name="Quint M."/>
            <person name="TheiBen G."/>
            <person name="Hagemann M."/>
            <person name="Harholt J."/>
            <person name="Dunand C."/>
            <person name="Zachgo S."/>
            <person name="Langdale J."/>
            <person name="Maumus F."/>
            <person name="Straeten D.V.D."/>
            <person name="Gould S.B."/>
            <person name="Rensing S.A."/>
        </authorList>
    </citation>
    <scope>NUCLEOTIDE SEQUENCE [LARGE SCALE GENOMIC DNA]</scope>
    <source>
        <strain evidence="3 4">S276</strain>
    </source>
</reference>